<evidence type="ECO:0000256" key="4">
    <source>
        <dbReference type="ARBA" id="ARBA00022729"/>
    </source>
</evidence>
<name>A0A9W6Z153_AMBMO</name>
<keyword evidence="5" id="KW-0378">Hydrolase</keyword>
<comment type="caution">
    <text evidence="11">The sequence shown here is derived from an EMBL/GenBank/DDBJ whole genome shotgun (WGS) entry which is preliminary data.</text>
</comment>
<sequence length="396" mass="41041">MDTSSCKCTQKSVSFSGSMAPLDEELSVHFRGPLKLLQFGVYYPSSSSSSKRDAIPEAEPEAEEEEYTAVKHVHHQHKRAPAVKYVDVTATVVVDGSGNTAAGETSSSSTSSAAAEAAATTSSTASSSSSSSSSTASSSASASKSSSSSSSSDTSGSDWTRKHYYTPGSADGLTFLNTKGGSGSGVFDNCFGNSISYASSDGQSGASSAQVLEEVTIGSDVEYLIMTDSSCDDGNDGCGYYREGIPAFHGFGGSSKIFVFEFEMPNASSDSGNNANMPAIWLLNAKIPRTAQYGSDDCSCWSTGCGEVDLFEILDGDKDKLICHIHEGSGTSSSGGGSQDYFQRPTDGSFKGAAIFQDDNIYVVQLDDDTDFASGLSSSAVSSWASKASSDATLSN</sequence>
<comment type="similarity">
    <text evidence="2">Belongs to the PGA52 family.</text>
</comment>
<keyword evidence="6" id="KW-0326">Glycosidase</keyword>
<dbReference type="Proteomes" id="UP001165063">
    <property type="component" value="Unassembled WGS sequence"/>
</dbReference>
<keyword evidence="4" id="KW-0732">Signal</keyword>
<evidence type="ECO:0000259" key="9">
    <source>
        <dbReference type="Pfam" id="PF10287"/>
    </source>
</evidence>
<protein>
    <recommendedName>
        <fullName evidence="3">glucan endo-1,3-beta-D-glucosidase</fullName>
        <ecNumber evidence="3">3.2.1.39</ecNumber>
    </recommendedName>
</protein>
<dbReference type="EMBL" id="BSXU01003711">
    <property type="protein sequence ID" value="GMG40359.1"/>
    <property type="molecule type" value="Genomic_DNA"/>
</dbReference>
<evidence type="ECO:0000313" key="11">
    <source>
        <dbReference type="EMBL" id="GMG40359.1"/>
    </source>
</evidence>
<dbReference type="Pfam" id="PF10290">
    <property type="entry name" value="YJL171C_Tos1_N"/>
    <property type="match status" value="1"/>
</dbReference>
<accession>A0A9W6Z153</accession>
<feature type="region of interest" description="Disordered" evidence="8">
    <location>
        <begin position="43"/>
        <end position="81"/>
    </location>
</feature>
<dbReference type="GO" id="GO:0071555">
    <property type="term" value="P:cell wall organization"/>
    <property type="evidence" value="ECO:0007669"/>
    <property type="project" value="UniProtKB-KW"/>
</dbReference>
<evidence type="ECO:0000256" key="8">
    <source>
        <dbReference type="SAM" id="MobiDB-lite"/>
    </source>
</evidence>
<dbReference type="PANTHER" id="PTHR31737:SF2">
    <property type="entry name" value="PROTEIN TOS1"/>
    <property type="match status" value="1"/>
</dbReference>
<gene>
    <name evidence="11" type="ORF">Amon01_000612700</name>
</gene>
<evidence type="ECO:0000313" key="12">
    <source>
        <dbReference type="Proteomes" id="UP001165063"/>
    </source>
</evidence>
<dbReference type="GO" id="GO:0009277">
    <property type="term" value="C:fungal-type cell wall"/>
    <property type="evidence" value="ECO:0007669"/>
    <property type="project" value="TreeGrafter"/>
</dbReference>
<dbReference type="PANTHER" id="PTHR31737">
    <property type="entry name" value="PROTEIN TOS1"/>
    <property type="match status" value="1"/>
</dbReference>
<dbReference type="InterPro" id="IPR018807">
    <property type="entry name" value="YJL171C/Tos1_N"/>
</dbReference>
<evidence type="ECO:0000256" key="1">
    <source>
        <dbReference type="ARBA" id="ARBA00000382"/>
    </source>
</evidence>
<reference evidence="11" key="1">
    <citation type="submission" date="2023-04" db="EMBL/GenBank/DDBJ databases">
        <title>Ambrosiozyma monospora NBRC 1965.</title>
        <authorList>
            <person name="Ichikawa N."/>
            <person name="Sato H."/>
            <person name="Tonouchi N."/>
        </authorList>
    </citation>
    <scope>NUCLEOTIDE SEQUENCE</scope>
    <source>
        <strain evidence="11">NBRC 1965</strain>
    </source>
</reference>
<feature type="compositionally biased region" description="Low complexity" evidence="8">
    <location>
        <begin position="121"/>
        <end position="158"/>
    </location>
</feature>
<feature type="compositionally biased region" description="Basic residues" evidence="8">
    <location>
        <begin position="71"/>
        <end position="81"/>
    </location>
</feature>
<keyword evidence="7" id="KW-0961">Cell wall biogenesis/degradation</keyword>
<dbReference type="OrthoDB" id="118256at2759"/>
<comment type="catalytic activity">
    <reaction evidence="1">
        <text>Hydrolysis of (1-&gt;3)-beta-D-glucosidic linkages in (1-&gt;3)-beta-D-glucans.</text>
        <dbReference type="EC" id="3.2.1.39"/>
    </reaction>
</comment>
<evidence type="ECO:0000259" key="10">
    <source>
        <dbReference type="Pfam" id="PF10290"/>
    </source>
</evidence>
<dbReference type="Pfam" id="PF10287">
    <property type="entry name" value="YJL171C_Tos1_C"/>
    <property type="match status" value="1"/>
</dbReference>
<evidence type="ECO:0000256" key="3">
    <source>
        <dbReference type="ARBA" id="ARBA00012780"/>
    </source>
</evidence>
<feature type="compositionally biased region" description="Acidic residues" evidence="8">
    <location>
        <begin position="56"/>
        <end position="67"/>
    </location>
</feature>
<proteinExistence type="inferred from homology"/>
<keyword evidence="12" id="KW-1185">Reference proteome</keyword>
<feature type="region of interest" description="Disordered" evidence="8">
    <location>
        <begin position="121"/>
        <end position="159"/>
    </location>
</feature>
<evidence type="ECO:0000256" key="5">
    <source>
        <dbReference type="ARBA" id="ARBA00022801"/>
    </source>
</evidence>
<dbReference type="InterPro" id="IPR018805">
    <property type="entry name" value="YJL171C/Tos1_C"/>
</dbReference>
<evidence type="ECO:0000256" key="6">
    <source>
        <dbReference type="ARBA" id="ARBA00023295"/>
    </source>
</evidence>
<dbReference type="GO" id="GO:0042973">
    <property type="term" value="F:glucan endo-1,3-beta-D-glucosidase activity"/>
    <property type="evidence" value="ECO:0007669"/>
    <property type="project" value="UniProtKB-EC"/>
</dbReference>
<feature type="domain" description="Cell wall protein YJL171C/Tos1 N-terminal" evidence="10">
    <location>
        <begin position="1"/>
        <end position="44"/>
    </location>
</feature>
<evidence type="ECO:0000256" key="2">
    <source>
        <dbReference type="ARBA" id="ARBA00006055"/>
    </source>
</evidence>
<dbReference type="AlphaFoldDB" id="A0A9W6Z153"/>
<organism evidence="11 12">
    <name type="scientific">Ambrosiozyma monospora</name>
    <name type="common">Yeast</name>
    <name type="synonym">Endomycopsis monosporus</name>
    <dbReference type="NCBI Taxonomy" id="43982"/>
    <lineage>
        <taxon>Eukaryota</taxon>
        <taxon>Fungi</taxon>
        <taxon>Dikarya</taxon>
        <taxon>Ascomycota</taxon>
        <taxon>Saccharomycotina</taxon>
        <taxon>Pichiomycetes</taxon>
        <taxon>Pichiales</taxon>
        <taxon>Pichiaceae</taxon>
        <taxon>Ambrosiozyma</taxon>
    </lineage>
</organism>
<dbReference type="EC" id="3.2.1.39" evidence="3"/>
<evidence type="ECO:0000256" key="7">
    <source>
        <dbReference type="ARBA" id="ARBA00023316"/>
    </source>
</evidence>
<feature type="domain" description="Cell wall protein YJL171C/Tos1 C-terminal" evidence="9">
    <location>
        <begin position="157"/>
        <end position="384"/>
    </location>
</feature>